<feature type="region of interest" description="Disordered" evidence="1">
    <location>
        <begin position="346"/>
        <end position="385"/>
    </location>
</feature>
<sequence>MHTRHRSPGNGYRSSSMGMGVAASQISPEGLMVRGHGGFYGGSEFRNFGRGFGRGQGHPKSYQQPPQPPLRKGDIFMEAGRLAAEYLVSQGLLPQSALSAVKWQNGSLKRQLGEFQELRPQEGDQFSLPPEGRTSALARLSNATSDAGLGSGKRRLLGDINTKGRRRAASFRNYSSDYGRDYRRSGSWSDRLRSSADVDGDDNIASGQYHEEEKQFGKDLTDDLHIGGRSELAPKTEDAGDLEFELDEYQFQEDDMPIKASSSTTGKDLQHEANGEFPARSYDFKNMNVGIGEVKHGTSSDETDKQGTKQEVTIQDSVVEGNFSDNTSTDLLTLCKFSKVPTRTRSSLSHRGSKVDPVPKIEEGKAPDMRPQRGSECLVDNAPVDTSLGDAPSSKIYDSKCIESEVARAQFVCSAENAVKIDSADDIEQGEFATQSFSDMQNRQEPIPVLSGFQSCGSTVKERGEKRALEDSDIREGIKKARERTSSQVTKADEYLHLSNSSEKKKSSQEDMASPGENMIMALDHESLENDSLFAKARTEPCVGYAEEKQLFPGSFKICDLNLGGASETNENHDNDPIHIYHSVSRNRKEPAPIDVDLSMSNTKISGEYSRHVTDGKEIEVIDLENDSSLEDKAFHDAARKTETVYTGLEGFPNNAPNANDISVIQDGYGLMISELLAGDFSNCSSVPGDVTSMHSGMGLPNGEGSLADDDSIYMSLEEIPLSFLPAWEQQQPRDYEKPF</sequence>
<evidence type="ECO:0000313" key="2">
    <source>
        <dbReference type="EMBL" id="KAG6634826.1"/>
    </source>
</evidence>
<dbReference type="EMBL" id="CM031820">
    <property type="protein sequence ID" value="KAG6634826.1"/>
    <property type="molecule type" value="Genomic_DNA"/>
</dbReference>
<organism evidence="2 3">
    <name type="scientific">Carya illinoinensis</name>
    <name type="common">Pecan</name>
    <dbReference type="NCBI Taxonomy" id="32201"/>
    <lineage>
        <taxon>Eukaryota</taxon>
        <taxon>Viridiplantae</taxon>
        <taxon>Streptophyta</taxon>
        <taxon>Embryophyta</taxon>
        <taxon>Tracheophyta</taxon>
        <taxon>Spermatophyta</taxon>
        <taxon>Magnoliopsida</taxon>
        <taxon>eudicotyledons</taxon>
        <taxon>Gunneridae</taxon>
        <taxon>Pentapetalae</taxon>
        <taxon>rosids</taxon>
        <taxon>fabids</taxon>
        <taxon>Fagales</taxon>
        <taxon>Juglandaceae</taxon>
        <taxon>Carya</taxon>
    </lineage>
</organism>
<evidence type="ECO:0000256" key="1">
    <source>
        <dbReference type="SAM" id="MobiDB-lite"/>
    </source>
</evidence>
<gene>
    <name evidence="2" type="ORF">CIPAW_12G143100</name>
</gene>
<dbReference type="AlphaFoldDB" id="A0A8T1NRR7"/>
<comment type="caution">
    <text evidence="2">The sequence shown here is derived from an EMBL/GenBank/DDBJ whole genome shotgun (WGS) entry which is preliminary data.</text>
</comment>
<feature type="region of interest" description="Disordered" evidence="1">
    <location>
        <begin position="1"/>
        <end position="20"/>
    </location>
</feature>
<accession>A0A8T1NRR7</accession>
<dbReference type="EMBL" id="CM031820">
    <property type="protein sequence ID" value="KAG6634824.1"/>
    <property type="molecule type" value="Genomic_DNA"/>
</dbReference>
<reference evidence="2" key="1">
    <citation type="submission" date="2020-12" db="EMBL/GenBank/DDBJ databases">
        <title>WGS assembly of Carya illinoinensis cv. Pawnee.</title>
        <authorList>
            <person name="Platts A."/>
            <person name="Shu S."/>
            <person name="Wright S."/>
            <person name="Barry K."/>
            <person name="Edger P."/>
            <person name="Pires J.C."/>
            <person name="Schmutz J."/>
        </authorList>
    </citation>
    <scope>NUCLEOTIDE SEQUENCE</scope>
    <source>
        <tissue evidence="2">Leaf</tissue>
    </source>
</reference>
<dbReference type="Proteomes" id="UP000811609">
    <property type="component" value="Chromosome 12"/>
</dbReference>
<feature type="compositionally biased region" description="Basic and acidic residues" evidence="1">
    <location>
        <begin position="353"/>
        <end position="373"/>
    </location>
</feature>
<feature type="compositionally biased region" description="Basic and acidic residues" evidence="1">
    <location>
        <begin position="181"/>
        <end position="196"/>
    </location>
</feature>
<feature type="compositionally biased region" description="Basic and acidic residues" evidence="1">
    <location>
        <begin position="481"/>
        <end position="509"/>
    </location>
</feature>
<feature type="region of interest" description="Disordered" evidence="1">
    <location>
        <begin position="481"/>
        <end position="513"/>
    </location>
</feature>
<keyword evidence="3" id="KW-1185">Reference proteome</keyword>
<feature type="region of interest" description="Disordered" evidence="1">
    <location>
        <begin position="181"/>
        <end position="215"/>
    </location>
</feature>
<evidence type="ECO:0000313" key="3">
    <source>
        <dbReference type="Proteomes" id="UP000811609"/>
    </source>
</evidence>
<protein>
    <submittedName>
        <fullName evidence="2">Uncharacterized protein</fullName>
    </submittedName>
</protein>
<proteinExistence type="predicted"/>
<dbReference type="EMBL" id="CM031820">
    <property type="protein sequence ID" value="KAG6634823.1"/>
    <property type="molecule type" value="Genomic_DNA"/>
</dbReference>
<dbReference type="InterPro" id="IPR040276">
    <property type="entry name" value="At4g26450-like"/>
</dbReference>
<name>A0A8T1NRR7_CARIL</name>
<dbReference type="PANTHER" id="PTHR36056:SF1">
    <property type="entry name" value="PROTEIN, PUTATIVE-RELATED"/>
    <property type="match status" value="1"/>
</dbReference>
<dbReference type="PANTHER" id="PTHR36056">
    <property type="entry name" value="PROTEIN, PUTATIVE-RELATED"/>
    <property type="match status" value="1"/>
</dbReference>